<comment type="caution">
    <text evidence="1">The sequence shown here is derived from an EMBL/GenBank/DDBJ whole genome shotgun (WGS) entry which is preliminary data.</text>
</comment>
<reference evidence="1 2" key="1">
    <citation type="journal article" date="2015" name="Genome Announc.">
        <title>Expanding the biotechnology potential of lactobacilli through comparative genomics of 213 strains and associated genera.</title>
        <authorList>
            <person name="Sun Z."/>
            <person name="Harris H.M."/>
            <person name="McCann A."/>
            <person name="Guo C."/>
            <person name="Argimon S."/>
            <person name="Zhang W."/>
            <person name="Yang X."/>
            <person name="Jeffery I.B."/>
            <person name="Cooney J.C."/>
            <person name="Kagawa T.F."/>
            <person name="Liu W."/>
            <person name="Song Y."/>
            <person name="Salvetti E."/>
            <person name="Wrobel A."/>
            <person name="Rasinkangas P."/>
            <person name="Parkhill J."/>
            <person name="Rea M.C."/>
            <person name="O'Sullivan O."/>
            <person name="Ritari J."/>
            <person name="Douillard F.P."/>
            <person name="Paul Ross R."/>
            <person name="Yang R."/>
            <person name="Briner A.E."/>
            <person name="Felis G.E."/>
            <person name="de Vos W.M."/>
            <person name="Barrangou R."/>
            <person name="Klaenhammer T.R."/>
            <person name="Caufield P.W."/>
            <person name="Cui Y."/>
            <person name="Zhang H."/>
            <person name="O'Toole P.W."/>
        </authorList>
    </citation>
    <scope>NUCLEOTIDE SEQUENCE [LARGE SCALE GENOMIC DNA]</scope>
    <source>
        <strain evidence="1 2">DSM 15814</strain>
    </source>
</reference>
<evidence type="ECO:0000313" key="1">
    <source>
        <dbReference type="EMBL" id="KRL54031.1"/>
    </source>
</evidence>
<organism evidence="1 2">
    <name type="scientific">Furfurilactobacillus rossiae DSM 15814</name>
    <dbReference type="NCBI Taxonomy" id="1114972"/>
    <lineage>
        <taxon>Bacteria</taxon>
        <taxon>Bacillati</taxon>
        <taxon>Bacillota</taxon>
        <taxon>Bacilli</taxon>
        <taxon>Lactobacillales</taxon>
        <taxon>Lactobacillaceae</taxon>
        <taxon>Furfurilactobacillus</taxon>
    </lineage>
</organism>
<protein>
    <submittedName>
        <fullName evidence="1">Uncharacterized protein</fullName>
    </submittedName>
</protein>
<evidence type="ECO:0000313" key="2">
    <source>
        <dbReference type="Proteomes" id="UP000051999"/>
    </source>
</evidence>
<proteinExistence type="predicted"/>
<dbReference type="STRING" id="1114972.FD35_GL000734"/>
<sequence length="188" mass="20617">MIFGVQKVFIDPKQDARVAQLTADKQALTQKTKTLKQAKTSAEGSAKQAVHSSDVTTNYPQMDQQAQNLFGAMFNYDNNSYGDRHDQVAKYSSAALADTLVGTKQQIQNNEKAQRQSNMQSTLLSVNLTHNTGENQAKQLQGLALVKYSVLADGMDSNGRTATSIYAVTYNPGQQIFTQVKYLGVMAK</sequence>
<dbReference type="AlphaFoldDB" id="A0A0R1RAG8"/>
<dbReference type="Proteomes" id="UP000051999">
    <property type="component" value="Unassembled WGS sequence"/>
</dbReference>
<name>A0A0R1RAG8_9LACO</name>
<accession>A0A0R1RAG8</accession>
<dbReference type="PATRIC" id="fig|1114972.6.peg.735"/>
<gene>
    <name evidence="1" type="ORF">FD35_GL000734</name>
</gene>
<dbReference type="EMBL" id="AZFF01000012">
    <property type="protein sequence ID" value="KRL54031.1"/>
    <property type="molecule type" value="Genomic_DNA"/>
</dbReference>
<keyword evidence="2" id="KW-1185">Reference proteome</keyword>